<dbReference type="Gene3D" id="2.40.50.140">
    <property type="entry name" value="Nucleic acid-binding proteins"/>
    <property type="match status" value="1"/>
</dbReference>
<dbReference type="GO" id="GO:0070146">
    <property type="term" value="P:mitochondrial aspartyl-tRNA aminoacylation"/>
    <property type="evidence" value="ECO:0007669"/>
    <property type="project" value="EnsemblFungi"/>
</dbReference>
<dbReference type="InterPro" id="IPR002312">
    <property type="entry name" value="Asp/Asn-tRNA-synth_IIb"/>
</dbReference>
<keyword evidence="3" id="KW-0547">Nucleotide-binding</keyword>
<dbReference type="InterPro" id="IPR045864">
    <property type="entry name" value="aa-tRNA-synth_II/BPL/LPL"/>
</dbReference>
<keyword evidence="4" id="KW-0067">ATP-binding</keyword>
<evidence type="ECO:0000313" key="8">
    <source>
        <dbReference type="EMBL" id="ODV89652.1"/>
    </source>
</evidence>
<dbReference type="GO" id="GO:0004815">
    <property type="term" value="F:aspartate-tRNA ligase activity"/>
    <property type="evidence" value="ECO:0007669"/>
    <property type="project" value="EnsemblFungi"/>
</dbReference>
<dbReference type="InterPro" id="IPR004115">
    <property type="entry name" value="GAD-like_sf"/>
</dbReference>
<organism evidence="8 9">
    <name type="scientific">Tortispora caseinolytica NRRL Y-17796</name>
    <dbReference type="NCBI Taxonomy" id="767744"/>
    <lineage>
        <taxon>Eukaryota</taxon>
        <taxon>Fungi</taxon>
        <taxon>Dikarya</taxon>
        <taxon>Ascomycota</taxon>
        <taxon>Saccharomycotina</taxon>
        <taxon>Trigonopsidomycetes</taxon>
        <taxon>Trigonopsidales</taxon>
        <taxon>Trigonopsidaceae</taxon>
        <taxon>Tortispora</taxon>
    </lineage>
</organism>
<keyword evidence="6" id="KW-0030">Aminoacyl-tRNA synthetase</keyword>
<dbReference type="AlphaFoldDB" id="A0A1E4TD05"/>
<gene>
    <name evidence="8" type="ORF">CANCADRAFT_4276</name>
</gene>
<dbReference type="InterPro" id="IPR006195">
    <property type="entry name" value="aa-tRNA-synth_II"/>
</dbReference>
<name>A0A1E4TD05_9ASCO</name>
<dbReference type="GO" id="GO:0005524">
    <property type="term" value="F:ATP binding"/>
    <property type="evidence" value="ECO:0007669"/>
    <property type="project" value="UniProtKB-KW"/>
</dbReference>
<dbReference type="SUPFAM" id="SSF55681">
    <property type="entry name" value="Class II aaRS and biotin synthetases"/>
    <property type="match status" value="1"/>
</dbReference>
<keyword evidence="2" id="KW-0436">Ligase</keyword>
<dbReference type="Gene3D" id="3.30.1360.30">
    <property type="entry name" value="GAD-like domain"/>
    <property type="match status" value="1"/>
</dbReference>
<accession>A0A1E4TD05</accession>
<feature type="domain" description="Aminoacyl-transfer RNA synthetases class-II family profile" evidence="7">
    <location>
        <begin position="153"/>
        <end position="598"/>
    </location>
</feature>
<sequence length="627" mass="70768">MKLTKLLTRFKFPRATHTVREAARLLEDRTAARDIVLHGFIHRKPHALSKQLCFGTVRQGTDTVQIVDTRSKKDTEVACLLSTVWAETPVAVECKIDNNELHVLQIQPLNSSSRLATQLTTSGKTANWPKHLRFMELRCDATLHENIIRRAQISSAVRRNLEAQGFADIETPLLFRPSPEGAAEFVVPTRDKGLFYALPQSPQQYKQLLMASGISKYYQIAKCFRDEDLRRDRQPEFTQIDLEMSFASAEDVQNVIETLITDIFRNYALQPLLPADGPGIQPHSLFPTLTYLDAMKLYGSDKPNLTRPDLFFRCLTESSPQLLKQLQYKPVCNEYPELDVLVLSQGANRSDDFTQLRKFTQSVKRVSARAVNSEDSWLNGLPFFADTEPDADLQTALASSLGVRTGDIVVFSDRQTIPFEVPTPLGRCRDFICEHNLFSDTVTKGSRALWVTGFPLFSPQQLDAEKNVNGRKYPVFDYAVPESTHHPFTMMQLDDAGIADYSTTFTKPEDYLVKGMHYDLVIDGMEVGGGSVRIHDAELQRHVFEDILKLPESTMEFEHLLKALEMGCPPHAGIALGFDRLLTILLKQQSITSMIAFPKNTSGKDETVKSPTRVPQSVLDRYHIQTS</sequence>
<evidence type="ECO:0000256" key="5">
    <source>
        <dbReference type="ARBA" id="ARBA00022917"/>
    </source>
</evidence>
<dbReference type="Gene3D" id="3.30.930.10">
    <property type="entry name" value="Bira Bifunctional Protein, Domain 2"/>
    <property type="match status" value="1"/>
</dbReference>
<evidence type="ECO:0000259" key="7">
    <source>
        <dbReference type="PROSITE" id="PS50862"/>
    </source>
</evidence>
<dbReference type="Proteomes" id="UP000095023">
    <property type="component" value="Unassembled WGS sequence"/>
</dbReference>
<evidence type="ECO:0000256" key="1">
    <source>
        <dbReference type="ARBA" id="ARBA00006303"/>
    </source>
</evidence>
<dbReference type="Pfam" id="PF00152">
    <property type="entry name" value="tRNA-synt_2"/>
    <property type="match status" value="1"/>
</dbReference>
<dbReference type="InterPro" id="IPR004364">
    <property type="entry name" value="Aa-tRNA-synt_II"/>
</dbReference>
<evidence type="ECO:0000256" key="4">
    <source>
        <dbReference type="ARBA" id="ARBA00022840"/>
    </source>
</evidence>
<dbReference type="OrthoDB" id="439710at2759"/>
<dbReference type="InterPro" id="IPR012340">
    <property type="entry name" value="NA-bd_OB-fold"/>
</dbReference>
<evidence type="ECO:0000313" key="9">
    <source>
        <dbReference type="Proteomes" id="UP000095023"/>
    </source>
</evidence>
<dbReference type="PANTHER" id="PTHR22594:SF5">
    <property type="entry name" value="ASPARTATE--TRNA LIGASE, MITOCHONDRIAL"/>
    <property type="match status" value="1"/>
</dbReference>
<dbReference type="PRINTS" id="PR01042">
    <property type="entry name" value="TRNASYNTHASP"/>
</dbReference>
<evidence type="ECO:0000256" key="6">
    <source>
        <dbReference type="ARBA" id="ARBA00023146"/>
    </source>
</evidence>
<reference evidence="9" key="1">
    <citation type="submission" date="2016-02" db="EMBL/GenBank/DDBJ databases">
        <title>Comparative genomics of biotechnologically important yeasts.</title>
        <authorList>
            <consortium name="DOE Joint Genome Institute"/>
            <person name="Riley R."/>
            <person name="Haridas S."/>
            <person name="Wolfe K.H."/>
            <person name="Lopes M.R."/>
            <person name="Hittinger C.T."/>
            <person name="Goker M."/>
            <person name="Salamov A."/>
            <person name="Wisecaver J."/>
            <person name="Long T.M."/>
            <person name="Aerts A.L."/>
            <person name="Barry K."/>
            <person name="Choi C."/>
            <person name="Clum A."/>
            <person name="Coughlan A.Y."/>
            <person name="Deshpande S."/>
            <person name="Douglass A.P."/>
            <person name="Hanson S.J."/>
            <person name="Klenk H.-P."/>
            <person name="Labutti K."/>
            <person name="Lapidus A."/>
            <person name="Lindquist E."/>
            <person name="Lipzen A."/>
            <person name="Meier-Kolthoff J.P."/>
            <person name="Ohm R.A."/>
            <person name="Otillar R.P."/>
            <person name="Pangilinan J."/>
            <person name="Peng Y."/>
            <person name="Rokas A."/>
            <person name="Rosa C.A."/>
            <person name="Scheuner C."/>
            <person name="Sibirny A.A."/>
            <person name="Slot J.C."/>
            <person name="Stielow J.B."/>
            <person name="Sun H."/>
            <person name="Kurtzman C.P."/>
            <person name="Blackwell M."/>
            <person name="Jeffries T.W."/>
            <person name="Grigoriev I.V."/>
        </authorList>
    </citation>
    <scope>NUCLEOTIDE SEQUENCE [LARGE SCALE GENOMIC DNA]</scope>
    <source>
        <strain evidence="9">NRRL Y-17796</strain>
    </source>
</reference>
<dbReference type="PROSITE" id="PS50862">
    <property type="entry name" value="AA_TRNA_LIGASE_II"/>
    <property type="match status" value="1"/>
</dbReference>
<keyword evidence="9" id="KW-1185">Reference proteome</keyword>
<comment type="similarity">
    <text evidence="1">Belongs to the class-II aminoacyl-tRNA synthetase family. Type 1 subfamily.</text>
</comment>
<dbReference type="GO" id="GO:0005739">
    <property type="term" value="C:mitochondrion"/>
    <property type="evidence" value="ECO:0007669"/>
    <property type="project" value="EnsemblFungi"/>
</dbReference>
<keyword evidence="5" id="KW-0648">Protein biosynthesis</keyword>
<proteinExistence type="inferred from homology"/>
<evidence type="ECO:0000256" key="3">
    <source>
        <dbReference type="ARBA" id="ARBA00022741"/>
    </source>
</evidence>
<dbReference type="InterPro" id="IPR004524">
    <property type="entry name" value="Asp-tRNA-ligase_1"/>
</dbReference>
<dbReference type="NCBIfam" id="TIGR00459">
    <property type="entry name" value="aspS_bact"/>
    <property type="match status" value="1"/>
</dbReference>
<dbReference type="EMBL" id="KV453843">
    <property type="protein sequence ID" value="ODV89652.1"/>
    <property type="molecule type" value="Genomic_DNA"/>
</dbReference>
<protein>
    <recommendedName>
        <fullName evidence="7">Aminoacyl-transfer RNA synthetases class-II family profile domain-containing protein</fullName>
    </recommendedName>
</protein>
<dbReference type="PANTHER" id="PTHR22594">
    <property type="entry name" value="ASPARTYL/LYSYL-TRNA SYNTHETASE"/>
    <property type="match status" value="1"/>
</dbReference>
<evidence type="ECO:0000256" key="2">
    <source>
        <dbReference type="ARBA" id="ARBA00022598"/>
    </source>
</evidence>